<feature type="region of interest" description="Disordered" evidence="1">
    <location>
        <begin position="37"/>
        <end position="56"/>
    </location>
</feature>
<feature type="region of interest" description="Disordered" evidence="1">
    <location>
        <begin position="697"/>
        <end position="758"/>
    </location>
</feature>
<feature type="non-terminal residue" evidence="2">
    <location>
        <position position="758"/>
    </location>
</feature>
<dbReference type="EMBL" id="KK112762">
    <property type="protein sequence ID" value="KFM58490.1"/>
    <property type="molecule type" value="Genomic_DNA"/>
</dbReference>
<gene>
    <name evidence="2" type="ORF">X975_21557</name>
</gene>
<evidence type="ECO:0000313" key="3">
    <source>
        <dbReference type="Proteomes" id="UP000054359"/>
    </source>
</evidence>
<proteinExistence type="predicted"/>
<organism evidence="2 3">
    <name type="scientific">Stegodyphus mimosarum</name>
    <name type="common">African social velvet spider</name>
    <dbReference type="NCBI Taxonomy" id="407821"/>
    <lineage>
        <taxon>Eukaryota</taxon>
        <taxon>Metazoa</taxon>
        <taxon>Ecdysozoa</taxon>
        <taxon>Arthropoda</taxon>
        <taxon>Chelicerata</taxon>
        <taxon>Arachnida</taxon>
        <taxon>Araneae</taxon>
        <taxon>Araneomorphae</taxon>
        <taxon>Entelegynae</taxon>
        <taxon>Eresoidea</taxon>
        <taxon>Eresidae</taxon>
        <taxon>Stegodyphus</taxon>
    </lineage>
</organism>
<dbReference type="OrthoDB" id="5779068at2759"/>
<dbReference type="AlphaFoldDB" id="A0A087T051"/>
<reference evidence="2 3" key="1">
    <citation type="submission" date="2013-11" db="EMBL/GenBank/DDBJ databases">
        <title>Genome sequencing of Stegodyphus mimosarum.</title>
        <authorList>
            <person name="Bechsgaard J."/>
        </authorList>
    </citation>
    <scope>NUCLEOTIDE SEQUENCE [LARGE SCALE GENOMIC DNA]</scope>
</reference>
<evidence type="ECO:0000313" key="2">
    <source>
        <dbReference type="EMBL" id="KFM58490.1"/>
    </source>
</evidence>
<accession>A0A087T051</accession>
<keyword evidence="3" id="KW-1185">Reference proteome</keyword>
<feature type="compositionally biased region" description="Pro residues" evidence="1">
    <location>
        <begin position="715"/>
        <end position="727"/>
    </location>
</feature>
<sequence length="758" mass="84131">MKKNSDISKSSETLNIDVPLPRVSSIKDRINELELQVSSTSDKLTKSEVKSPTSQSRSGFVFNLANQFELGSKPSSPVDEGLVMKPTCDEEIVEPVISQTKPPAYKHHAVLVKPSLWPEESTTSLDPSCINENKLLSPNNNSDPKDKILSSDISSVNKEQIDESSCDTSLAQRLHPVEGNMLKTSQSAFKPFEANTDSQSRGPLDERLSQFQQNSSNCCQTMRFLIPNEQKTFEKSLCNFNIDRNIKTSSTNLMDLNKVTDPLLPVKGSAKFQNITCLMSNSKPPVKLSSVSNISPNEFLNVQSKPNYFYDKEDIPFIPGTVRRTKQKIEEKNLTRTTSFDSGFPFQTRSTPSTPPEAVLGAGKLIRRSHSLRNDCRPIIPFYGKWYPLPALATTVPQSFKTLTDNTLQCADNISMMHSVSTPSVVEAVNRVICGTQEILSAIHFMPPEKKVSSTRSSSDSDFDFGSASSLPDIDARDLAFINKSPPIQSDIPVPGLVRQQREILENKATKISKEKCNTELCKARKDACKLLPSELGSNLVVSDASKHEDIKESGIVKRLKKELEAKSELCKKDKNVLTGFSEMEDLEQHGGKLLTTGLLPVEKQICSYSEPYADQMSRLGSLSSSLENKGTLDEQKAPPTPHRKTSLDLSFMQKRFPLNIKLGSQPSIPPIKPNSRTVYTTDSKNLYERTVEFKPTSDLLQSSAKSKSVCVTKIPPPPPPPPPPVGLPRKMRKQQGSTHPLSKLIRQRHPNPLYNTM</sequence>
<evidence type="ECO:0000256" key="1">
    <source>
        <dbReference type="SAM" id="MobiDB-lite"/>
    </source>
</evidence>
<protein>
    <submittedName>
        <fullName evidence="2">Uncharacterized protein</fullName>
    </submittedName>
</protein>
<dbReference type="Proteomes" id="UP000054359">
    <property type="component" value="Unassembled WGS sequence"/>
</dbReference>
<name>A0A087T051_STEMI</name>